<dbReference type="SUPFAM" id="SSF51658">
    <property type="entry name" value="Xylose isomerase-like"/>
    <property type="match status" value="1"/>
</dbReference>
<evidence type="ECO:0000256" key="8">
    <source>
        <dbReference type="ARBA" id="ARBA00023239"/>
    </source>
</evidence>
<dbReference type="NCBIfam" id="NF003027">
    <property type="entry name" value="PRK03906.1"/>
    <property type="match status" value="2"/>
</dbReference>
<dbReference type="Proteomes" id="UP000285120">
    <property type="component" value="Unassembled WGS sequence"/>
</dbReference>
<organism evidence="10 11">
    <name type="scientific">Sinobaca qinghaiensis</name>
    <dbReference type="NCBI Taxonomy" id="342944"/>
    <lineage>
        <taxon>Bacteria</taxon>
        <taxon>Bacillati</taxon>
        <taxon>Bacillota</taxon>
        <taxon>Bacilli</taxon>
        <taxon>Bacillales</taxon>
        <taxon>Sporolactobacillaceae</taxon>
        <taxon>Sinobaca</taxon>
    </lineage>
</organism>
<comment type="similarity">
    <text evidence="4 9">Belongs to the mannonate dehydratase family.</text>
</comment>
<evidence type="ECO:0000256" key="9">
    <source>
        <dbReference type="HAMAP-Rule" id="MF_00106"/>
    </source>
</evidence>
<evidence type="ECO:0000313" key="11">
    <source>
        <dbReference type="Proteomes" id="UP000285120"/>
    </source>
</evidence>
<comment type="catalytic activity">
    <reaction evidence="1 9">
        <text>D-mannonate = 2-dehydro-3-deoxy-D-gluconate + H2O</text>
        <dbReference type="Rhea" id="RHEA:20097"/>
        <dbReference type="ChEBI" id="CHEBI:15377"/>
        <dbReference type="ChEBI" id="CHEBI:17767"/>
        <dbReference type="ChEBI" id="CHEBI:57990"/>
        <dbReference type="EC" id="4.2.1.8"/>
    </reaction>
</comment>
<evidence type="ECO:0000313" key="10">
    <source>
        <dbReference type="EMBL" id="RKD76328.1"/>
    </source>
</evidence>
<keyword evidence="8 9" id="KW-0456">Lyase</keyword>
<dbReference type="OrthoDB" id="9780250at2"/>
<evidence type="ECO:0000256" key="1">
    <source>
        <dbReference type="ARBA" id="ARBA00001794"/>
    </source>
</evidence>
<keyword evidence="7 9" id="KW-0464">Manganese</keyword>
<dbReference type="GO" id="GO:0042840">
    <property type="term" value="P:D-glucuronate catabolic process"/>
    <property type="evidence" value="ECO:0007669"/>
    <property type="project" value="TreeGrafter"/>
</dbReference>
<protein>
    <recommendedName>
        <fullName evidence="5 9">Mannonate dehydratase</fullName>
        <ecNumber evidence="5 9">4.2.1.8</ecNumber>
    </recommendedName>
    <alternativeName>
        <fullName evidence="9">D-mannonate hydro-lyase</fullName>
    </alternativeName>
</protein>
<proteinExistence type="inferred from homology"/>
<accession>A0A419V8N1</accession>
<dbReference type="PANTHER" id="PTHR30387">
    <property type="entry name" value="MANNONATE DEHYDRATASE"/>
    <property type="match status" value="1"/>
</dbReference>
<sequence>MNMGFRWYGEDDDAITLSHIKQIPGVSGIIWALHNKSPGEVWEPQEIQVEKKKIEQHGFRIDVVESVNVHEDIKLGLDSRDHYIANYIETIRNLAEAGVKVICYNFMPVFDWIRTELKKNMDDGSTTMFYEKERVENSSPAELVQRMTADPDMIMSGWEPERLKQLKKVMEAYAGVSKEDLRENLRYFLEKVLPVCEETGVKLAIHPDDPPWSVFSLPRIISTQEDLRTFMQLIPNEHSGITYCTGSLGAREDNDLLEILDEFKDRIYFAHIRNIKRYENGDFIETSHLEKDGSLPITEIMKKLFEMRFEGYIRPDHGRLLWKEDGRPGYGLYDRALGIMYLNGIWDANEERSIT</sequence>
<evidence type="ECO:0000256" key="4">
    <source>
        <dbReference type="ARBA" id="ARBA00007389"/>
    </source>
</evidence>
<dbReference type="GO" id="GO:0008198">
    <property type="term" value="F:ferrous iron binding"/>
    <property type="evidence" value="ECO:0007669"/>
    <property type="project" value="TreeGrafter"/>
</dbReference>
<evidence type="ECO:0000256" key="3">
    <source>
        <dbReference type="ARBA" id="ARBA00004892"/>
    </source>
</evidence>
<dbReference type="Gene3D" id="3.20.20.150">
    <property type="entry name" value="Divalent-metal-dependent TIM barrel enzymes"/>
    <property type="match status" value="1"/>
</dbReference>
<comment type="caution">
    <text evidence="10">The sequence shown here is derived from an EMBL/GenBank/DDBJ whole genome shotgun (WGS) entry which is preliminary data.</text>
</comment>
<dbReference type="HAMAP" id="MF_00106">
    <property type="entry name" value="UxuA"/>
    <property type="match status" value="1"/>
</dbReference>
<dbReference type="AlphaFoldDB" id="A0A419V8N1"/>
<dbReference type="UniPathway" id="UPA00246"/>
<dbReference type="EMBL" id="RAPK01000006">
    <property type="protein sequence ID" value="RKD76328.1"/>
    <property type="molecule type" value="Genomic_DNA"/>
</dbReference>
<dbReference type="PANTHER" id="PTHR30387:SF2">
    <property type="entry name" value="MANNONATE DEHYDRATASE"/>
    <property type="match status" value="1"/>
</dbReference>
<reference evidence="10 11" key="1">
    <citation type="submission" date="2018-09" db="EMBL/GenBank/DDBJ databases">
        <title>Genomic Encyclopedia of Archaeal and Bacterial Type Strains, Phase II (KMG-II): from individual species to whole genera.</title>
        <authorList>
            <person name="Goeker M."/>
        </authorList>
    </citation>
    <scope>NUCLEOTIDE SEQUENCE [LARGE SCALE GENOMIC DNA]</scope>
    <source>
        <strain evidence="10 11">DSM 17008</strain>
    </source>
</reference>
<keyword evidence="11" id="KW-1185">Reference proteome</keyword>
<dbReference type="GO" id="GO:0030145">
    <property type="term" value="F:manganese ion binding"/>
    <property type="evidence" value="ECO:0007669"/>
    <property type="project" value="TreeGrafter"/>
</dbReference>
<evidence type="ECO:0000256" key="7">
    <source>
        <dbReference type="ARBA" id="ARBA00023211"/>
    </source>
</evidence>
<dbReference type="RefSeq" id="WP_120191740.1">
    <property type="nucleotide sequence ID" value="NZ_RAPK01000006.1"/>
</dbReference>
<evidence type="ECO:0000256" key="6">
    <source>
        <dbReference type="ARBA" id="ARBA00023004"/>
    </source>
</evidence>
<dbReference type="InterPro" id="IPR036237">
    <property type="entry name" value="Xyl_isomerase-like_sf"/>
</dbReference>
<dbReference type="InterPro" id="IPR004628">
    <property type="entry name" value="Man_deHydtase"/>
</dbReference>
<dbReference type="Pfam" id="PF03786">
    <property type="entry name" value="UxuA"/>
    <property type="match status" value="1"/>
</dbReference>
<dbReference type="GO" id="GO:0008927">
    <property type="term" value="F:mannonate dehydratase activity"/>
    <property type="evidence" value="ECO:0007669"/>
    <property type="project" value="UniProtKB-UniRule"/>
</dbReference>
<name>A0A419V8N1_9BACL</name>
<evidence type="ECO:0000256" key="5">
    <source>
        <dbReference type="ARBA" id="ARBA00012927"/>
    </source>
</evidence>
<dbReference type="EC" id="4.2.1.8" evidence="5 9"/>
<evidence type="ECO:0000256" key="2">
    <source>
        <dbReference type="ARBA" id="ARBA00002713"/>
    </source>
</evidence>
<gene>
    <name evidence="9" type="primary">uxuA</name>
    <name evidence="10" type="ORF">ATL39_0544</name>
</gene>
<dbReference type="NCBIfam" id="TIGR00695">
    <property type="entry name" value="uxuA"/>
    <property type="match status" value="1"/>
</dbReference>
<dbReference type="PIRSF" id="PIRSF016049">
    <property type="entry name" value="Man_dehyd"/>
    <property type="match status" value="1"/>
</dbReference>
<comment type="function">
    <text evidence="2 9">Catalyzes the dehydration of D-mannonate.</text>
</comment>
<comment type="cofactor">
    <cofactor evidence="9">
        <name>Fe(2+)</name>
        <dbReference type="ChEBI" id="CHEBI:29033"/>
    </cofactor>
    <cofactor evidence="9">
        <name>Mn(2+)</name>
        <dbReference type="ChEBI" id="CHEBI:29035"/>
    </cofactor>
</comment>
<comment type="pathway">
    <text evidence="3 9">Carbohydrate metabolism; pentose and glucuronate interconversion.</text>
</comment>
<keyword evidence="6 9" id="KW-0408">Iron</keyword>